<accession>A0A016S2T6</accession>
<proteinExistence type="predicted"/>
<keyword evidence="1" id="KW-0472">Membrane</keyword>
<dbReference type="AlphaFoldDB" id="A0A016S2T6"/>
<keyword evidence="3" id="KW-1185">Reference proteome</keyword>
<evidence type="ECO:0000313" key="3">
    <source>
        <dbReference type="Proteomes" id="UP000024635"/>
    </source>
</evidence>
<dbReference type="EMBL" id="JARK01001642">
    <property type="protein sequence ID" value="EYB84955.1"/>
    <property type="molecule type" value="Genomic_DNA"/>
</dbReference>
<keyword evidence="1" id="KW-1133">Transmembrane helix</keyword>
<feature type="transmembrane region" description="Helical" evidence="1">
    <location>
        <begin position="31"/>
        <end position="52"/>
    </location>
</feature>
<name>A0A016S2T6_9BILA</name>
<gene>
    <name evidence="2" type="primary">Acey_s0306.g1974</name>
    <name evidence="2" type="ORF">Y032_0306g1974</name>
</gene>
<evidence type="ECO:0000256" key="1">
    <source>
        <dbReference type="SAM" id="Phobius"/>
    </source>
</evidence>
<protein>
    <submittedName>
        <fullName evidence="2">Uncharacterized protein</fullName>
    </submittedName>
</protein>
<comment type="caution">
    <text evidence="2">The sequence shown here is derived from an EMBL/GenBank/DDBJ whole genome shotgun (WGS) entry which is preliminary data.</text>
</comment>
<keyword evidence="1" id="KW-0812">Transmembrane</keyword>
<reference evidence="3" key="1">
    <citation type="journal article" date="2015" name="Nat. Genet.">
        <title>The genome and transcriptome of the zoonotic hookworm Ancylostoma ceylanicum identify infection-specific gene families.</title>
        <authorList>
            <person name="Schwarz E.M."/>
            <person name="Hu Y."/>
            <person name="Antoshechkin I."/>
            <person name="Miller M.M."/>
            <person name="Sternberg P.W."/>
            <person name="Aroian R.V."/>
        </authorList>
    </citation>
    <scope>NUCLEOTIDE SEQUENCE</scope>
    <source>
        <strain evidence="3">HY135</strain>
    </source>
</reference>
<dbReference type="Proteomes" id="UP000024635">
    <property type="component" value="Unassembled WGS sequence"/>
</dbReference>
<organism evidence="2 3">
    <name type="scientific">Ancylostoma ceylanicum</name>
    <dbReference type="NCBI Taxonomy" id="53326"/>
    <lineage>
        <taxon>Eukaryota</taxon>
        <taxon>Metazoa</taxon>
        <taxon>Ecdysozoa</taxon>
        <taxon>Nematoda</taxon>
        <taxon>Chromadorea</taxon>
        <taxon>Rhabditida</taxon>
        <taxon>Rhabditina</taxon>
        <taxon>Rhabditomorpha</taxon>
        <taxon>Strongyloidea</taxon>
        <taxon>Ancylostomatidae</taxon>
        <taxon>Ancylostomatinae</taxon>
        <taxon>Ancylostoma</taxon>
    </lineage>
</organism>
<evidence type="ECO:0000313" key="2">
    <source>
        <dbReference type="EMBL" id="EYB84955.1"/>
    </source>
</evidence>
<sequence>MTSGGRECVCDFVRNYGFALLDHILKQAMKIASITGTLSLILVILPLLFAIAEGCSRCPYRNQQNPYQNQQMQNANLLANINALGNAVGPLLKALGGAGR</sequence>